<dbReference type="EMBL" id="CADEAL010000069">
    <property type="protein sequence ID" value="CAB1413772.1"/>
    <property type="molecule type" value="Genomic_DNA"/>
</dbReference>
<dbReference type="Proteomes" id="UP001153269">
    <property type="component" value="Unassembled WGS sequence"/>
</dbReference>
<keyword evidence="2" id="KW-1185">Reference proteome</keyword>
<protein>
    <submittedName>
        <fullName evidence="1">Uncharacterized protein</fullName>
    </submittedName>
</protein>
<evidence type="ECO:0000313" key="1">
    <source>
        <dbReference type="EMBL" id="CAB1413772.1"/>
    </source>
</evidence>
<accession>A0A9N7TIX2</accession>
<evidence type="ECO:0000313" key="2">
    <source>
        <dbReference type="Proteomes" id="UP001153269"/>
    </source>
</evidence>
<name>A0A9N7TIX2_PLEPL</name>
<sequence length="135" mass="15645">MGKIKDKEISTANFEPRITDTYYPQVQDVHQYPTLAREYGVKGGELQIFKGLSIDAGVIAALPYLHTRTTFHLISMTFHRQPLVPGRRRERESERERESQREATMYHIYLLIYNLSSFQRNQSGPKHPQGAQGPR</sequence>
<dbReference type="AlphaFoldDB" id="A0A9N7TIX2"/>
<organism evidence="1 2">
    <name type="scientific">Pleuronectes platessa</name>
    <name type="common">European plaice</name>
    <dbReference type="NCBI Taxonomy" id="8262"/>
    <lineage>
        <taxon>Eukaryota</taxon>
        <taxon>Metazoa</taxon>
        <taxon>Chordata</taxon>
        <taxon>Craniata</taxon>
        <taxon>Vertebrata</taxon>
        <taxon>Euteleostomi</taxon>
        <taxon>Actinopterygii</taxon>
        <taxon>Neopterygii</taxon>
        <taxon>Teleostei</taxon>
        <taxon>Neoteleostei</taxon>
        <taxon>Acanthomorphata</taxon>
        <taxon>Carangaria</taxon>
        <taxon>Pleuronectiformes</taxon>
        <taxon>Pleuronectoidei</taxon>
        <taxon>Pleuronectidae</taxon>
        <taxon>Pleuronectes</taxon>
    </lineage>
</organism>
<comment type="caution">
    <text evidence="1">The sequence shown here is derived from an EMBL/GenBank/DDBJ whole genome shotgun (WGS) entry which is preliminary data.</text>
</comment>
<gene>
    <name evidence="1" type="ORF">PLEPLA_LOCUS1474</name>
</gene>
<proteinExistence type="predicted"/>
<reference evidence="1" key="1">
    <citation type="submission" date="2020-03" db="EMBL/GenBank/DDBJ databases">
        <authorList>
            <person name="Weist P."/>
        </authorList>
    </citation>
    <scope>NUCLEOTIDE SEQUENCE</scope>
</reference>